<name>A0AB32WI29_THECC</name>
<dbReference type="GO" id="GO:0140359">
    <property type="term" value="F:ABC-type transporter activity"/>
    <property type="evidence" value="ECO:0007669"/>
    <property type="project" value="InterPro"/>
</dbReference>
<evidence type="ECO:0000256" key="5">
    <source>
        <dbReference type="ARBA" id="ARBA00022737"/>
    </source>
</evidence>
<dbReference type="Pfam" id="PF19055">
    <property type="entry name" value="ABC2_membrane_7"/>
    <property type="match status" value="1"/>
</dbReference>
<feature type="transmembrane region" description="Helical" evidence="10">
    <location>
        <begin position="1364"/>
        <end position="1385"/>
    </location>
</feature>
<dbReference type="GeneID" id="18595818"/>
<dbReference type="CDD" id="cd03232">
    <property type="entry name" value="ABCG_PDR_domain2"/>
    <property type="match status" value="1"/>
</dbReference>
<feature type="transmembrane region" description="Helical" evidence="10">
    <location>
        <begin position="1309"/>
        <end position="1329"/>
    </location>
</feature>
<keyword evidence="8 10" id="KW-1133">Transmembrane helix</keyword>
<dbReference type="RefSeq" id="XP_017979262.1">
    <property type="nucleotide sequence ID" value="XM_018123773.1"/>
</dbReference>
<protein>
    <submittedName>
        <fullName evidence="13">Pleiotropic drug resistance protein 1 isoform X1</fullName>
    </submittedName>
</protein>
<keyword evidence="7" id="KW-0067">ATP-binding</keyword>
<dbReference type="Pfam" id="PF00005">
    <property type="entry name" value="ABC_tran"/>
    <property type="match status" value="2"/>
</dbReference>
<dbReference type="PANTHER" id="PTHR48040:SF45">
    <property type="entry name" value="PLEIOTROPIC DRUG RESISTANCE PROTEIN 1-LIKE"/>
    <property type="match status" value="1"/>
</dbReference>
<dbReference type="InterPro" id="IPR027417">
    <property type="entry name" value="P-loop_NTPase"/>
</dbReference>
<evidence type="ECO:0000256" key="8">
    <source>
        <dbReference type="ARBA" id="ARBA00022989"/>
    </source>
</evidence>
<gene>
    <name evidence="13" type="primary">LOC18595818</name>
</gene>
<evidence type="ECO:0000256" key="2">
    <source>
        <dbReference type="ARBA" id="ARBA00006012"/>
    </source>
</evidence>
<dbReference type="InterPro" id="IPR043926">
    <property type="entry name" value="ABCG_dom"/>
</dbReference>
<dbReference type="Proteomes" id="UP000694886">
    <property type="component" value="Chromosome 6"/>
</dbReference>
<dbReference type="Pfam" id="PF01061">
    <property type="entry name" value="ABC2_membrane"/>
    <property type="match status" value="2"/>
</dbReference>
<dbReference type="InterPro" id="IPR013525">
    <property type="entry name" value="ABC2_TM"/>
</dbReference>
<keyword evidence="6" id="KW-0547">Nucleotide-binding</keyword>
<feature type="transmembrane region" description="Helical" evidence="10">
    <location>
        <begin position="1336"/>
        <end position="1358"/>
    </location>
</feature>
<evidence type="ECO:0000256" key="10">
    <source>
        <dbReference type="SAM" id="Phobius"/>
    </source>
</evidence>
<dbReference type="InterPro" id="IPR003439">
    <property type="entry name" value="ABC_transporter-like_ATP-bd"/>
</dbReference>
<feature type="transmembrane region" description="Helical" evidence="10">
    <location>
        <begin position="594"/>
        <end position="614"/>
    </location>
</feature>
<evidence type="ECO:0000256" key="7">
    <source>
        <dbReference type="ARBA" id="ARBA00022840"/>
    </source>
</evidence>
<dbReference type="Pfam" id="PF08370">
    <property type="entry name" value="PDR_assoc"/>
    <property type="match status" value="1"/>
</dbReference>
<keyword evidence="5" id="KW-0677">Repeat</keyword>
<feature type="transmembrane region" description="Helical" evidence="10">
    <location>
        <begin position="561"/>
        <end position="582"/>
    </location>
</feature>
<feature type="transmembrane region" description="Helical" evidence="10">
    <location>
        <begin position="680"/>
        <end position="700"/>
    </location>
</feature>
<organism evidence="12 13">
    <name type="scientific">Theobroma cacao</name>
    <name type="common">Cacao</name>
    <name type="synonym">Cocoa</name>
    <dbReference type="NCBI Taxonomy" id="3641"/>
    <lineage>
        <taxon>Eukaryota</taxon>
        <taxon>Viridiplantae</taxon>
        <taxon>Streptophyta</taxon>
        <taxon>Embryophyta</taxon>
        <taxon>Tracheophyta</taxon>
        <taxon>Spermatophyta</taxon>
        <taxon>Magnoliopsida</taxon>
        <taxon>eudicotyledons</taxon>
        <taxon>Gunneridae</taxon>
        <taxon>Pentapetalae</taxon>
        <taxon>rosids</taxon>
        <taxon>malvids</taxon>
        <taxon>Malvales</taxon>
        <taxon>Malvaceae</taxon>
        <taxon>Byttnerioideae</taxon>
        <taxon>Theobroma</taxon>
    </lineage>
</organism>
<dbReference type="GO" id="GO:0016887">
    <property type="term" value="F:ATP hydrolysis activity"/>
    <property type="evidence" value="ECO:0007669"/>
    <property type="project" value="InterPro"/>
</dbReference>
<feature type="transmembrane region" description="Helical" evidence="10">
    <location>
        <begin position="706"/>
        <end position="727"/>
    </location>
</feature>
<feature type="domain" description="ABC transporter" evidence="11">
    <location>
        <begin position="192"/>
        <end position="465"/>
    </location>
</feature>
<evidence type="ECO:0000256" key="9">
    <source>
        <dbReference type="ARBA" id="ARBA00023136"/>
    </source>
</evidence>
<proteinExistence type="inferred from homology"/>
<comment type="subcellular location">
    <subcellularLocation>
        <location evidence="1">Membrane</location>
        <topology evidence="1">Multi-pass membrane protein</topology>
    </subcellularLocation>
</comment>
<dbReference type="InterPro" id="IPR003593">
    <property type="entry name" value="AAA+_ATPase"/>
</dbReference>
<feature type="transmembrane region" description="Helical" evidence="10">
    <location>
        <begin position="1397"/>
        <end position="1417"/>
    </location>
</feature>
<dbReference type="GO" id="GO:0016020">
    <property type="term" value="C:membrane"/>
    <property type="evidence" value="ECO:0007669"/>
    <property type="project" value="UniProtKB-SubCell"/>
</dbReference>
<evidence type="ECO:0000256" key="6">
    <source>
        <dbReference type="ARBA" id="ARBA00022741"/>
    </source>
</evidence>
<dbReference type="Gene3D" id="3.40.50.300">
    <property type="entry name" value="P-loop containing nucleotide triphosphate hydrolases"/>
    <property type="match status" value="2"/>
</dbReference>
<dbReference type="PANTHER" id="PTHR48040">
    <property type="entry name" value="PLEIOTROPIC DRUG RESISTANCE PROTEIN 1-LIKE ISOFORM X1"/>
    <property type="match status" value="1"/>
</dbReference>
<reference evidence="12" key="1">
    <citation type="journal article" date="1997" name="Nucleic Acids Res.">
        <title>tRNAscan-SE: a program for improved detection of transfer RNA genes in genomic sequence.</title>
        <authorList>
            <person name="Lowe T.M."/>
            <person name="Eddy S.R."/>
        </authorList>
    </citation>
    <scope>NUCLEOTIDE SEQUENCE [LARGE SCALE GENOMIC DNA]</scope>
    <source>
        <strain evidence="12">r\B97-61/B2</strain>
    </source>
</reference>
<keyword evidence="3" id="KW-0813">Transport</keyword>
<dbReference type="SUPFAM" id="SSF52540">
    <property type="entry name" value="P-loop containing nucleoside triphosphate hydrolases"/>
    <property type="match status" value="2"/>
</dbReference>
<feature type="transmembrane region" description="Helical" evidence="10">
    <location>
        <begin position="1443"/>
        <end position="1466"/>
    </location>
</feature>
<reference evidence="13" key="2">
    <citation type="submission" date="2025-08" db="UniProtKB">
        <authorList>
            <consortium name="RefSeq"/>
        </authorList>
    </citation>
    <scope>IDENTIFICATION</scope>
</reference>
<evidence type="ECO:0000256" key="4">
    <source>
        <dbReference type="ARBA" id="ARBA00022692"/>
    </source>
</evidence>
<dbReference type="Pfam" id="PF14510">
    <property type="entry name" value="ABC_trans_N"/>
    <property type="match status" value="1"/>
</dbReference>
<keyword evidence="4 10" id="KW-0812">Transmembrane</keyword>
<dbReference type="FunFam" id="3.40.50.300:FF:000059">
    <property type="entry name" value="ABC transporter G family member 40"/>
    <property type="match status" value="1"/>
</dbReference>
<comment type="similarity">
    <text evidence="2">Belongs to the ABC transporter superfamily. ABCG family. PDR (TC 3.A.1.205) subfamily.</text>
</comment>
<dbReference type="Gramene" id="Tc06v2_t006380.1">
    <property type="protein sequence ID" value="Tc06v2_p006380.1"/>
    <property type="gene ID" value="Tc06v2_g006380"/>
</dbReference>
<evidence type="ECO:0000259" key="11">
    <source>
        <dbReference type="PROSITE" id="PS50893"/>
    </source>
</evidence>
<evidence type="ECO:0000313" key="13">
    <source>
        <dbReference type="RefSeq" id="XP_017979262.1"/>
    </source>
</evidence>
<dbReference type="FunFam" id="3.40.50.300:FF:000179">
    <property type="entry name" value="ABC transporter G family member 34"/>
    <property type="match status" value="1"/>
</dbReference>
<dbReference type="InterPro" id="IPR034003">
    <property type="entry name" value="ABCG_PDR_2"/>
</dbReference>
<keyword evidence="9 10" id="KW-0472">Membrane</keyword>
<dbReference type="InterPro" id="IPR013581">
    <property type="entry name" value="PDR_assoc"/>
</dbReference>
<dbReference type="PROSITE" id="PS50893">
    <property type="entry name" value="ABC_TRANSPORTER_2"/>
    <property type="match status" value="2"/>
</dbReference>
<evidence type="ECO:0000256" key="3">
    <source>
        <dbReference type="ARBA" id="ARBA00022448"/>
    </source>
</evidence>
<accession>A0AB32WI29</accession>
<evidence type="ECO:0000256" key="1">
    <source>
        <dbReference type="ARBA" id="ARBA00004141"/>
    </source>
</evidence>
<feature type="transmembrane region" description="Helical" evidence="10">
    <location>
        <begin position="787"/>
        <end position="814"/>
    </location>
</feature>
<feature type="transmembrane region" description="Helical" evidence="10">
    <location>
        <begin position="645"/>
        <end position="668"/>
    </location>
</feature>
<dbReference type="SMART" id="SM00382">
    <property type="entry name" value="AAA"/>
    <property type="match status" value="2"/>
</dbReference>
<evidence type="ECO:0000313" key="12">
    <source>
        <dbReference type="Proteomes" id="UP000694886"/>
    </source>
</evidence>
<feature type="transmembrane region" description="Helical" evidence="10">
    <location>
        <begin position="1222"/>
        <end position="1241"/>
    </location>
</feature>
<dbReference type="InterPro" id="IPR029481">
    <property type="entry name" value="ABC_trans_N"/>
</dbReference>
<dbReference type="GO" id="GO:0005524">
    <property type="term" value="F:ATP binding"/>
    <property type="evidence" value="ECO:0007669"/>
    <property type="project" value="UniProtKB-KW"/>
</dbReference>
<sequence length="1474" mass="167462">MEGNDLYQVRSNSLRGNSPSKWRDAGVNVFSRSFREEDDEEALKWAAIERLPTFSRVRKGLLTTSNGETSEVDIPKLGYRERKSLIDRLIKDTEEDNESFLLRLRQRLDRVGIEIPTLEVRFEHLRVEGEAYIGSRALPSFFNFFINKLEVTTKIHGLLSCIFFRHFRTNLDILVSFPENFNLFSLVLKSILQHLHLLSSRKKTLSILRDVSGIIRPSRMTLLLGPPNSGKTTLLLALAGKLGRDLKFSGRVTYNGHEMNEFVAQRTAAYIGQYDVHIPELTVRETLAFSARCQGVGPRYEMLAELARREKAANIKPDPDIDIFMKAASIEGQETSVITDYIIKVLGLDNCADTLVGDEMFRGISGGQRKRVTTGEMLAGPAKLLLMDEISTGLDSSTTYQIVKSLRQFIHILNGTAFISLLQPAPETYELFDDIILLSDGQIVYQGPREHVLEFFESMGFKCPARKGAADFLQEVTSRKDQRQYWMENDRAYTFVTVEEFAEAFQSFHVGKRLKINLATPFDKSRSNPTLLTTKIYGVKKMELLKACFSKELLLMKRNSFVYIFKLVQLVVMALIGSTLFLRTEMQKKTAVNGVVRMGALFFSVFMIMFNGLAELGLTLFKLPVFFKQRDNLFYPAWAYALPTWILKIPISFIEVGIWVAVTYYVMGLDPNIFRFLKQLLLLLLTSQMASALFRLISALGRDLTFTSTFASFSLLVLFANCGFVLSRDEVKKWWIWGYWISPMMYTQNAIAINEFLGESWKQVIPTTTESLGLIVLKARGLFTEAYWYWIGVGALVGFILVFNFFYTLALTYLNPLDESRGIKSEAQSIEDDDRRGGDAQLLAQRSNSELLRSEAESHTIRGRKKGMILPYQQHCITFEEITYAVDMPQEMKAQGVMEDRLVLLRGISGALRPGVLTALMGVSGAGKTTLMDVLAGRKTGGYIEGSIKISGFPKKQETFARISGYCEQNDIHSPNLTVYESLLYSAWLRLTPEVNSETRKMFVEEVMELIELTPLRQALVGLPGVSGLSTEQRKRLTIAVELVSNPSIIFMDEPTSGLDARAAAIVMRTVRNTVDTGRTVVCTIHQPGIDIFEAFDELLLLKQGGQEIYVGPLGNNSCDLIKYFEGIEGVSKIKDGYNPATWMLELSTPAHEMALGVDFADLYKNSELHRRNKALIEQLNMPSPGSKELQFPTQYSQSFFTQVLICLCKQRWSYWRNTSYTAVRFFFTTVIALIFGTMFWNLGSKSARQQDLFNSAGSMYAAILFVGIQNASSIQPVASIERTVFYREKAAGMYSPMAYAFAQVLVELPYVFVQALTYGIIVYSMMAFEWTAAKFLWYIFFMYFTLLYFTFFGMMSVGMTPNYHIASVVSTAFYAVWNLFTGFLVPRMEIPMWWRWNYWICPLAWTLYGLVVSQYGDVKDVLDSGETTDEFLKSYFGFRHDFIGVVAVVIVGWTLFFAFLFALLIKLLNFQKR</sequence>
<feature type="domain" description="ABC transporter" evidence="11">
    <location>
        <begin position="877"/>
        <end position="1129"/>
    </location>
</feature>
<feature type="transmembrane region" description="Helical" evidence="10">
    <location>
        <begin position="1253"/>
        <end position="1273"/>
    </location>
</feature>